<dbReference type="EMBL" id="BJWL01000006">
    <property type="protein sequence ID" value="GFY89731.1"/>
    <property type="molecule type" value="Genomic_DNA"/>
</dbReference>
<dbReference type="PANTHER" id="PTHR30540">
    <property type="entry name" value="OSMOTIC STRESS POTASSIUM TRANSPORTER"/>
    <property type="match status" value="1"/>
</dbReference>
<dbReference type="GO" id="GO:0016020">
    <property type="term" value="C:membrane"/>
    <property type="evidence" value="ECO:0007669"/>
    <property type="project" value="InterPro"/>
</dbReference>
<accession>A0A7J0ETA9</accession>
<keyword evidence="3" id="KW-1185">Reference proteome</keyword>
<dbReference type="OrthoDB" id="504708at2759"/>
<reference evidence="2 3" key="1">
    <citation type="submission" date="2019-07" db="EMBL/GenBank/DDBJ databases">
        <title>De Novo Assembly of kiwifruit Actinidia rufa.</title>
        <authorList>
            <person name="Sugita-Konishi S."/>
            <person name="Sato K."/>
            <person name="Mori E."/>
            <person name="Abe Y."/>
            <person name="Kisaki G."/>
            <person name="Hamano K."/>
            <person name="Suezawa K."/>
            <person name="Otani M."/>
            <person name="Fukuda T."/>
            <person name="Manabe T."/>
            <person name="Gomi K."/>
            <person name="Tabuchi M."/>
            <person name="Akimitsu K."/>
            <person name="Kataoka I."/>
        </authorList>
    </citation>
    <scope>NUCLEOTIDE SEQUENCE [LARGE SCALE GENOMIC DNA]</scope>
    <source>
        <strain evidence="3">cv. Fuchu</strain>
    </source>
</reference>
<feature type="domain" description="K+ potassium transporter C-terminal" evidence="1">
    <location>
        <begin position="26"/>
        <end position="253"/>
    </location>
</feature>
<gene>
    <name evidence="2" type="ORF">Acr_06g0016710</name>
</gene>
<dbReference type="PANTHER" id="PTHR30540:SF94">
    <property type="entry name" value="POTASSIUM TRANSPORTER 5"/>
    <property type="match status" value="1"/>
</dbReference>
<dbReference type="Proteomes" id="UP000585474">
    <property type="component" value="Unassembled WGS sequence"/>
</dbReference>
<organism evidence="2 3">
    <name type="scientific">Actinidia rufa</name>
    <dbReference type="NCBI Taxonomy" id="165716"/>
    <lineage>
        <taxon>Eukaryota</taxon>
        <taxon>Viridiplantae</taxon>
        <taxon>Streptophyta</taxon>
        <taxon>Embryophyta</taxon>
        <taxon>Tracheophyta</taxon>
        <taxon>Spermatophyta</taxon>
        <taxon>Magnoliopsida</taxon>
        <taxon>eudicotyledons</taxon>
        <taxon>Gunneridae</taxon>
        <taxon>Pentapetalae</taxon>
        <taxon>asterids</taxon>
        <taxon>Ericales</taxon>
        <taxon>Actinidiaceae</taxon>
        <taxon>Actinidia</taxon>
    </lineage>
</organism>
<dbReference type="GO" id="GO:0015079">
    <property type="term" value="F:potassium ion transmembrane transporter activity"/>
    <property type="evidence" value="ECO:0007669"/>
    <property type="project" value="InterPro"/>
</dbReference>
<evidence type="ECO:0000313" key="3">
    <source>
        <dbReference type="Proteomes" id="UP000585474"/>
    </source>
</evidence>
<dbReference type="InterPro" id="IPR003855">
    <property type="entry name" value="K+_transporter"/>
</dbReference>
<proteinExistence type="predicted"/>
<evidence type="ECO:0000313" key="2">
    <source>
        <dbReference type="EMBL" id="GFY89731.1"/>
    </source>
</evidence>
<comment type="caution">
    <text evidence="2">The sequence shown here is derived from an EMBL/GenBank/DDBJ whole genome shotgun (WGS) entry which is preliminary data.</text>
</comment>
<dbReference type="AlphaFoldDB" id="A0A7J0ETA9"/>
<sequence>MFELGNKVSSDFVRDLSLNPDISRVPEIGLLYSELVQGIPPIFRHFIDNIKSVHSVLVFISFKSIPISKVAMEERFLFRQVEPRDYRMFRCVVRYGYNNVIEEPKEFERLLIDNLKEFIGHDHFIREGSVFLREQMEDQPAQRNNGSFRVSSASIQSLNNIVAVKSGNFSSRMVSGPIQGAEEEMQFVQKAMDNGVVYLLGETEVRAQQNSSLLKKIVVNYAYNFLRKNSRQGEKVMAIPRNRLLRVGMTYEI</sequence>
<protein>
    <submittedName>
        <fullName evidence="2">High affinity K+ transporter 5</fullName>
    </submittedName>
</protein>
<name>A0A7J0ETA9_9ERIC</name>
<dbReference type="Pfam" id="PF22776">
    <property type="entry name" value="K_trans_C"/>
    <property type="match status" value="1"/>
</dbReference>
<evidence type="ECO:0000259" key="1">
    <source>
        <dbReference type="Pfam" id="PF22776"/>
    </source>
</evidence>
<dbReference type="InterPro" id="IPR053952">
    <property type="entry name" value="K_trans_C"/>
</dbReference>